<dbReference type="OrthoDB" id="9780595at2"/>
<dbReference type="Pfam" id="PF05368">
    <property type="entry name" value="NmrA"/>
    <property type="match status" value="1"/>
</dbReference>
<keyword evidence="3" id="KW-0560">Oxidoreductase</keyword>
<accession>A0A3G6M1D2</accession>
<dbReference type="GO" id="GO:0003955">
    <property type="term" value="F:NAD(P)H dehydrogenase (quinone) activity"/>
    <property type="evidence" value="ECO:0007669"/>
    <property type="project" value="UniProtKB-EC"/>
</dbReference>
<evidence type="ECO:0000259" key="1">
    <source>
        <dbReference type="Pfam" id="PF05368"/>
    </source>
</evidence>
<gene>
    <name evidence="3" type="primary">qorB_3</name>
    <name evidence="2" type="ORF">EG346_15130</name>
    <name evidence="3" type="ORF">NCTC13533_01524</name>
</gene>
<name>A0A376DRY2_CHRCU</name>
<dbReference type="Gene3D" id="3.90.25.10">
    <property type="entry name" value="UDP-galactose 4-epimerase, domain 1"/>
    <property type="match status" value="1"/>
</dbReference>
<dbReference type="RefSeq" id="WP_123879658.1">
    <property type="nucleotide sequence ID" value="NZ_CP033920.1"/>
</dbReference>
<dbReference type="EMBL" id="CP033920">
    <property type="protein sequence ID" value="AZA49431.1"/>
    <property type="molecule type" value="Genomic_DNA"/>
</dbReference>
<dbReference type="KEGG" id="ccau:EG346_15130"/>
<dbReference type="CDD" id="cd05269">
    <property type="entry name" value="TMR_SDR_a"/>
    <property type="match status" value="1"/>
</dbReference>
<dbReference type="InterPro" id="IPR008030">
    <property type="entry name" value="NmrA-like"/>
</dbReference>
<dbReference type="Proteomes" id="UP000255224">
    <property type="component" value="Unassembled WGS sequence"/>
</dbReference>
<dbReference type="InterPro" id="IPR052718">
    <property type="entry name" value="NmrA-type_oxidoreductase"/>
</dbReference>
<organism evidence="3 4">
    <name type="scientific">Chryseobacterium carnipullorum</name>
    <dbReference type="NCBI Taxonomy" id="1124835"/>
    <lineage>
        <taxon>Bacteria</taxon>
        <taxon>Pseudomonadati</taxon>
        <taxon>Bacteroidota</taxon>
        <taxon>Flavobacteriia</taxon>
        <taxon>Flavobacteriales</taxon>
        <taxon>Weeksellaceae</taxon>
        <taxon>Chryseobacterium group</taxon>
        <taxon>Chryseobacterium</taxon>
    </lineage>
</organism>
<proteinExistence type="predicted"/>
<reference evidence="3 4" key="1">
    <citation type="submission" date="2018-06" db="EMBL/GenBank/DDBJ databases">
        <authorList>
            <consortium name="Pathogen Informatics"/>
            <person name="Doyle S."/>
        </authorList>
    </citation>
    <scope>NUCLEOTIDE SEQUENCE [LARGE SCALE GENOMIC DNA]</scope>
    <source>
        <strain evidence="3 4">NCTC13533</strain>
    </source>
</reference>
<keyword evidence="5" id="KW-1185">Reference proteome</keyword>
<dbReference type="Gene3D" id="3.40.50.720">
    <property type="entry name" value="NAD(P)-binding Rossmann-like Domain"/>
    <property type="match status" value="1"/>
</dbReference>
<dbReference type="EC" id="1.6.5.2" evidence="3"/>
<dbReference type="InterPro" id="IPR036291">
    <property type="entry name" value="NAD(P)-bd_dom_sf"/>
</dbReference>
<dbReference type="PANTHER" id="PTHR47129">
    <property type="entry name" value="QUINONE OXIDOREDUCTASE 2"/>
    <property type="match status" value="1"/>
</dbReference>
<dbReference type="SUPFAM" id="SSF51735">
    <property type="entry name" value="NAD(P)-binding Rossmann-fold domains"/>
    <property type="match status" value="1"/>
</dbReference>
<evidence type="ECO:0000313" key="2">
    <source>
        <dbReference type="EMBL" id="AZA49431.1"/>
    </source>
</evidence>
<dbReference type="Proteomes" id="UP000273270">
    <property type="component" value="Chromosome"/>
</dbReference>
<evidence type="ECO:0000313" key="3">
    <source>
        <dbReference type="EMBL" id="STC94331.1"/>
    </source>
</evidence>
<reference evidence="2" key="3">
    <citation type="submission" date="2018-11" db="EMBL/GenBank/DDBJ databases">
        <title>Proposal to divide the Flavobacteriaceae and reorganize its genera based on Amino Acid Identity values calculated from whole genome sequences.</title>
        <authorList>
            <person name="Nicholson A.C."/>
            <person name="Gulvik C.A."/>
            <person name="Whitney A.M."/>
            <person name="Humrighouse B.W."/>
            <person name="Bell M."/>
            <person name="Holmes B."/>
            <person name="Steigerwalt A."/>
            <person name="Villarma A."/>
            <person name="Sheth M."/>
            <person name="Batra D."/>
            <person name="Pryor J."/>
            <person name="Bernardet J.-F."/>
            <person name="Hugo C."/>
            <person name="Kampfer P."/>
            <person name="Newman J."/>
            <person name="Mcquiston J.R."/>
        </authorList>
    </citation>
    <scope>NUCLEOTIDE SEQUENCE [LARGE SCALE GENOMIC DNA]</scope>
    <source>
        <strain evidence="2">G0188</strain>
    </source>
</reference>
<feature type="domain" description="NmrA-like" evidence="1">
    <location>
        <begin position="2"/>
        <end position="231"/>
    </location>
</feature>
<dbReference type="PANTHER" id="PTHR47129:SF1">
    <property type="entry name" value="NMRA-LIKE DOMAIN-CONTAINING PROTEIN"/>
    <property type="match status" value="1"/>
</dbReference>
<evidence type="ECO:0000313" key="5">
    <source>
        <dbReference type="Proteomes" id="UP000273270"/>
    </source>
</evidence>
<sequence>MILITGASGNLGSAVVAQLLKTLSPEDFVTTSSNAAGVEKLKAKGLQSRLANFSDPITLNEAFKGIDKLLLISTMDQNRYEQHKNVVDAAKKQGVKQIIYTGLAIKDIHTSAVQDLMISHFQTEDYIKESGLTYTILRNTMYADALSQILGSNALHQDINLPGGIGKVPYALRREIGEATANLLLQDGHENNTYNITGSNSLGYTELAAALSHLTRDTIKYNDISEDDLKAFLKQIGFADFAIYLHSGTIHDIKMAQYEIESHTMETLLGRPTASIEDIIKELFKN</sequence>
<protein>
    <submittedName>
        <fullName evidence="3">Quinone oxidoreductase 2</fullName>
        <ecNumber evidence="3">1.6.5.2</ecNumber>
    </submittedName>
    <submittedName>
        <fullName evidence="2">SDR family oxidoreductase</fullName>
    </submittedName>
</protein>
<reference evidence="5" key="2">
    <citation type="submission" date="2018-11" db="EMBL/GenBank/DDBJ databases">
        <title>Proposal to divide the Flavobacteriaceae and reorganize its genera based on Amino Acid Identity values calculated from whole genome sequences.</title>
        <authorList>
            <person name="Nicholson A.C."/>
            <person name="Gulvik C.A."/>
            <person name="Whitney A.M."/>
            <person name="Humrighouse B.W."/>
            <person name="Bell M."/>
            <person name="Holmes B."/>
            <person name="Steigerwalt A.G."/>
            <person name="Villarma A."/>
            <person name="Sheth M."/>
            <person name="Batra D."/>
            <person name="Pryor J."/>
            <person name="Bernardet J.-F."/>
            <person name="Hugo C."/>
            <person name="Kampfer P."/>
            <person name="Newman J."/>
            <person name="McQuiston J.R."/>
        </authorList>
    </citation>
    <scope>NUCLEOTIDE SEQUENCE [LARGE SCALE GENOMIC DNA]</scope>
    <source>
        <strain evidence="5">G0188</strain>
    </source>
</reference>
<evidence type="ECO:0000313" key="4">
    <source>
        <dbReference type="Proteomes" id="UP000255224"/>
    </source>
</evidence>
<dbReference type="EMBL" id="UFVQ01000003">
    <property type="protein sequence ID" value="STC94331.1"/>
    <property type="molecule type" value="Genomic_DNA"/>
</dbReference>
<accession>A0A376DRY2</accession>
<dbReference type="AlphaFoldDB" id="A0A376DRY2"/>